<evidence type="ECO:0000313" key="2">
    <source>
        <dbReference type="Proteomes" id="UP000218979"/>
    </source>
</evidence>
<dbReference type="Proteomes" id="UP000218979">
    <property type="component" value="Unassembled WGS sequence"/>
</dbReference>
<comment type="caution">
    <text evidence="1">The sequence shown here is derived from an EMBL/GenBank/DDBJ whole genome shotgun (WGS) entry which is preliminary data.</text>
</comment>
<proteinExistence type="predicted"/>
<accession>A0ABX4I8L9</accession>
<dbReference type="EMBL" id="JXJT01000006">
    <property type="protein sequence ID" value="PCS04020.1"/>
    <property type="molecule type" value="Genomic_DNA"/>
</dbReference>
<reference evidence="1 2" key="1">
    <citation type="submission" date="2014-12" db="EMBL/GenBank/DDBJ databases">
        <title>Draft genome sequences of 10 type strains of Lactococcus.</title>
        <authorList>
            <person name="Sun Z."/>
            <person name="Zhong Z."/>
            <person name="Liu W."/>
            <person name="Zhang W."/>
            <person name="Zhang H."/>
        </authorList>
    </citation>
    <scope>NUCLEOTIDE SEQUENCE [LARGE SCALE GENOMIC DNA]</scope>
    <source>
        <strain evidence="1 2">DSM 22330</strain>
    </source>
</reference>
<name>A0ABX4I8L9_9LACT</name>
<sequence>MLALITKLFHKMNNETFVKRVVKYYTIDDYVNYAVIYFKNNKLNA</sequence>
<protein>
    <submittedName>
        <fullName evidence="1">Uncharacterized protein</fullName>
    </submittedName>
</protein>
<keyword evidence="2" id="KW-1185">Reference proteome</keyword>
<organism evidence="1 2">
    <name type="scientific">Pseudolactococcus chungangensis CAU 28 = DSM 22330</name>
    <dbReference type="NCBI Taxonomy" id="1122154"/>
    <lineage>
        <taxon>Bacteria</taxon>
        <taxon>Bacillati</taxon>
        <taxon>Bacillota</taxon>
        <taxon>Bacilli</taxon>
        <taxon>Lactobacillales</taxon>
        <taxon>Streptococcaceae</taxon>
        <taxon>Pseudolactococcus</taxon>
    </lineage>
</organism>
<gene>
    <name evidence="1" type="ORF">RR45_GL001839</name>
</gene>
<evidence type="ECO:0000313" key="1">
    <source>
        <dbReference type="EMBL" id="PCS04020.1"/>
    </source>
</evidence>